<organism evidence="7 8">
    <name type="scientific">Urochloa decumbens</name>
    <dbReference type="NCBI Taxonomy" id="240449"/>
    <lineage>
        <taxon>Eukaryota</taxon>
        <taxon>Viridiplantae</taxon>
        <taxon>Streptophyta</taxon>
        <taxon>Embryophyta</taxon>
        <taxon>Tracheophyta</taxon>
        <taxon>Spermatophyta</taxon>
        <taxon>Magnoliopsida</taxon>
        <taxon>Liliopsida</taxon>
        <taxon>Poales</taxon>
        <taxon>Poaceae</taxon>
        <taxon>PACMAD clade</taxon>
        <taxon>Panicoideae</taxon>
        <taxon>Panicodae</taxon>
        <taxon>Paniceae</taxon>
        <taxon>Melinidinae</taxon>
        <taxon>Urochloa</taxon>
    </lineage>
</organism>
<keyword evidence="2" id="KW-0805">Transcription regulation</keyword>
<comment type="similarity">
    <text evidence="5">Belongs to the NFYC/HAP5 subunit family.</text>
</comment>
<dbReference type="SUPFAM" id="SSF47113">
    <property type="entry name" value="Histone-fold"/>
    <property type="match status" value="1"/>
</dbReference>
<evidence type="ECO:0000256" key="3">
    <source>
        <dbReference type="ARBA" id="ARBA00023163"/>
    </source>
</evidence>
<dbReference type="AlphaFoldDB" id="A0ABC8W708"/>
<keyword evidence="8" id="KW-1185">Reference proteome</keyword>
<protein>
    <recommendedName>
        <fullName evidence="6">Core Histone H2A/H2B/H3 domain-containing protein</fullName>
    </recommendedName>
</protein>
<dbReference type="InterPro" id="IPR007125">
    <property type="entry name" value="H2A/H2B/H3"/>
</dbReference>
<dbReference type="EMBL" id="OZ075121">
    <property type="protein sequence ID" value="CAL4903779.1"/>
    <property type="molecule type" value="Genomic_DNA"/>
</dbReference>
<evidence type="ECO:0000256" key="5">
    <source>
        <dbReference type="ARBA" id="ARBA00038129"/>
    </source>
</evidence>
<gene>
    <name evidence="7" type="ORF">URODEC1_LOCUS10748</name>
</gene>
<evidence type="ECO:0000313" key="7">
    <source>
        <dbReference type="EMBL" id="CAL4903779.1"/>
    </source>
</evidence>
<dbReference type="PANTHER" id="PTHR10252">
    <property type="entry name" value="HISTONE-LIKE TRANSCRIPTION FACTOR CCAAT-RELATED"/>
    <property type="match status" value="1"/>
</dbReference>
<dbReference type="Proteomes" id="UP001497457">
    <property type="component" value="Chromosome 11b"/>
</dbReference>
<reference evidence="7" key="1">
    <citation type="submission" date="2024-10" db="EMBL/GenBank/DDBJ databases">
        <authorList>
            <person name="Ryan C."/>
        </authorList>
    </citation>
    <scope>NUCLEOTIDE SEQUENCE [LARGE SCALE GENOMIC DNA]</scope>
</reference>
<comment type="subcellular location">
    <subcellularLocation>
        <location evidence="1">Nucleus</location>
    </subcellularLocation>
</comment>
<evidence type="ECO:0000256" key="4">
    <source>
        <dbReference type="ARBA" id="ARBA00023242"/>
    </source>
</evidence>
<dbReference type="GO" id="GO:0005634">
    <property type="term" value="C:nucleus"/>
    <property type="evidence" value="ECO:0007669"/>
    <property type="project" value="UniProtKB-SubCell"/>
</dbReference>
<dbReference type="Pfam" id="PF00125">
    <property type="entry name" value="Histone"/>
    <property type="match status" value="1"/>
</dbReference>
<evidence type="ECO:0000256" key="1">
    <source>
        <dbReference type="ARBA" id="ARBA00004123"/>
    </source>
</evidence>
<keyword evidence="4" id="KW-0539">Nucleus</keyword>
<proteinExistence type="inferred from homology"/>
<dbReference type="InterPro" id="IPR009072">
    <property type="entry name" value="Histone-fold"/>
</dbReference>
<sequence>MEEMDVAIDIHAPSRKPKPEFKRQTVQEFWRKKQEEIEAIEDFRKHPIPMRRLKKVVNAKKGKIMMRTDSPSFLAKACELFVQELTFRAWMCANSHGRRIILGSDIAEAVASIKTYGFLNNVLRSELNRIKPEVPQAENAINADSMNDGQHHHGSLVAEVVPDTANASEDNQNINWDEVDTADDSLLMKFWEDIMMNDDPAPLLATNSTIDHVPFPRDMPELDEFGNGPYLFDDIVSGASTSKRPTI</sequence>
<feature type="domain" description="Core Histone H2A/H2B/H3" evidence="6">
    <location>
        <begin position="30"/>
        <end position="110"/>
    </location>
</feature>
<dbReference type="Gene3D" id="1.10.20.10">
    <property type="entry name" value="Histone, subunit A"/>
    <property type="match status" value="1"/>
</dbReference>
<evidence type="ECO:0000256" key="2">
    <source>
        <dbReference type="ARBA" id="ARBA00023015"/>
    </source>
</evidence>
<evidence type="ECO:0000313" key="8">
    <source>
        <dbReference type="Proteomes" id="UP001497457"/>
    </source>
</evidence>
<name>A0ABC8W708_9POAL</name>
<evidence type="ECO:0000259" key="6">
    <source>
        <dbReference type="Pfam" id="PF00125"/>
    </source>
</evidence>
<accession>A0ABC8W708</accession>
<dbReference type="PANTHER" id="PTHR10252:SF143">
    <property type="entry name" value="OS01G0102400 PROTEIN"/>
    <property type="match status" value="1"/>
</dbReference>
<dbReference type="InterPro" id="IPR050568">
    <property type="entry name" value="Transcr_DNA_Rep_Reg"/>
</dbReference>
<keyword evidence="3" id="KW-0804">Transcription</keyword>